<dbReference type="InterPro" id="IPR001633">
    <property type="entry name" value="EAL_dom"/>
</dbReference>
<dbReference type="InterPro" id="IPR000700">
    <property type="entry name" value="PAS-assoc_C"/>
</dbReference>
<dbReference type="PROSITE" id="PS50112">
    <property type="entry name" value="PAS"/>
    <property type="match status" value="1"/>
</dbReference>
<dbReference type="NCBIfam" id="TIGR00254">
    <property type="entry name" value="GGDEF"/>
    <property type="match status" value="1"/>
</dbReference>
<dbReference type="Pfam" id="PF00563">
    <property type="entry name" value="EAL"/>
    <property type="match status" value="1"/>
</dbReference>
<proteinExistence type="predicted"/>
<dbReference type="SUPFAM" id="SSF141868">
    <property type="entry name" value="EAL domain-like"/>
    <property type="match status" value="1"/>
</dbReference>
<evidence type="ECO:0000313" key="6">
    <source>
        <dbReference type="EMBL" id="MBH9577790.1"/>
    </source>
</evidence>
<evidence type="ECO:0000313" key="7">
    <source>
        <dbReference type="Proteomes" id="UP000613266"/>
    </source>
</evidence>
<dbReference type="InterPro" id="IPR000160">
    <property type="entry name" value="GGDEF_dom"/>
</dbReference>
<evidence type="ECO:0000259" key="3">
    <source>
        <dbReference type="PROSITE" id="PS50113"/>
    </source>
</evidence>
<evidence type="ECO:0000256" key="1">
    <source>
        <dbReference type="ARBA" id="ARBA00051114"/>
    </source>
</evidence>
<dbReference type="CDD" id="cd01949">
    <property type="entry name" value="GGDEF"/>
    <property type="match status" value="1"/>
</dbReference>
<evidence type="ECO:0000259" key="2">
    <source>
        <dbReference type="PROSITE" id="PS50112"/>
    </source>
</evidence>
<dbReference type="Pfam" id="PF13426">
    <property type="entry name" value="PAS_9"/>
    <property type="match status" value="2"/>
</dbReference>
<dbReference type="InterPro" id="IPR043128">
    <property type="entry name" value="Rev_trsase/Diguanyl_cyclase"/>
</dbReference>
<dbReference type="PANTHER" id="PTHR44757">
    <property type="entry name" value="DIGUANYLATE CYCLASE DGCP"/>
    <property type="match status" value="1"/>
</dbReference>
<dbReference type="Pfam" id="PF08448">
    <property type="entry name" value="PAS_4"/>
    <property type="match status" value="1"/>
</dbReference>
<dbReference type="GO" id="GO:0071111">
    <property type="term" value="F:cyclic-guanylate-specific phosphodiesterase activity"/>
    <property type="evidence" value="ECO:0007669"/>
    <property type="project" value="UniProtKB-EC"/>
</dbReference>
<dbReference type="CDD" id="cd01948">
    <property type="entry name" value="EAL"/>
    <property type="match status" value="1"/>
</dbReference>
<dbReference type="FunFam" id="3.30.70.270:FF:000001">
    <property type="entry name" value="Diguanylate cyclase domain protein"/>
    <property type="match status" value="1"/>
</dbReference>
<dbReference type="FunFam" id="3.20.20.450:FF:000001">
    <property type="entry name" value="Cyclic di-GMP phosphodiesterase yahA"/>
    <property type="match status" value="1"/>
</dbReference>
<dbReference type="SUPFAM" id="SSF55785">
    <property type="entry name" value="PYP-like sensor domain (PAS domain)"/>
    <property type="match status" value="2"/>
</dbReference>
<comment type="catalytic activity">
    <reaction evidence="1">
        <text>3',3'-c-di-GMP + H2O = 5'-phosphoguanylyl(3'-&gt;5')guanosine + H(+)</text>
        <dbReference type="Rhea" id="RHEA:24902"/>
        <dbReference type="ChEBI" id="CHEBI:15377"/>
        <dbReference type="ChEBI" id="CHEBI:15378"/>
        <dbReference type="ChEBI" id="CHEBI:58754"/>
        <dbReference type="ChEBI" id="CHEBI:58805"/>
        <dbReference type="EC" id="3.1.4.52"/>
    </reaction>
    <physiologicalReaction direction="left-to-right" evidence="1">
        <dbReference type="Rhea" id="RHEA:24903"/>
    </physiologicalReaction>
</comment>
<reference evidence="6" key="1">
    <citation type="submission" date="2020-12" db="EMBL/GenBank/DDBJ databases">
        <title>The genome sequence of Inhella sp. 1Y17.</title>
        <authorList>
            <person name="Liu Y."/>
        </authorList>
    </citation>
    <scope>NUCLEOTIDE SEQUENCE</scope>
    <source>
        <strain evidence="6">1Y17</strain>
    </source>
</reference>
<dbReference type="GO" id="GO:0071732">
    <property type="term" value="P:cellular response to nitric oxide"/>
    <property type="evidence" value="ECO:0007669"/>
    <property type="project" value="UniProtKB-ARBA"/>
</dbReference>
<dbReference type="AlphaFoldDB" id="A0A931NIP1"/>
<dbReference type="InterPro" id="IPR001610">
    <property type="entry name" value="PAC"/>
</dbReference>
<dbReference type="Pfam" id="PF00990">
    <property type="entry name" value="GGDEF"/>
    <property type="match status" value="1"/>
</dbReference>
<dbReference type="Gene3D" id="3.20.20.450">
    <property type="entry name" value="EAL domain"/>
    <property type="match status" value="1"/>
</dbReference>
<dbReference type="SMART" id="SM00091">
    <property type="entry name" value="PAS"/>
    <property type="match status" value="3"/>
</dbReference>
<keyword evidence="7" id="KW-1185">Reference proteome</keyword>
<dbReference type="SMART" id="SM00267">
    <property type="entry name" value="GGDEF"/>
    <property type="match status" value="1"/>
</dbReference>
<dbReference type="Proteomes" id="UP000613266">
    <property type="component" value="Unassembled WGS sequence"/>
</dbReference>
<organism evidence="6 7">
    <name type="scientific">Inhella proteolytica</name>
    <dbReference type="NCBI Taxonomy" id="2795029"/>
    <lineage>
        <taxon>Bacteria</taxon>
        <taxon>Pseudomonadati</taxon>
        <taxon>Pseudomonadota</taxon>
        <taxon>Betaproteobacteria</taxon>
        <taxon>Burkholderiales</taxon>
        <taxon>Sphaerotilaceae</taxon>
        <taxon>Inhella</taxon>
    </lineage>
</organism>
<dbReference type="SUPFAM" id="SSF55073">
    <property type="entry name" value="Nucleotide cyclase"/>
    <property type="match status" value="1"/>
</dbReference>
<dbReference type="InterPro" id="IPR035965">
    <property type="entry name" value="PAS-like_dom_sf"/>
</dbReference>
<evidence type="ECO:0000259" key="4">
    <source>
        <dbReference type="PROSITE" id="PS50883"/>
    </source>
</evidence>
<name>A0A931NIP1_9BURK</name>
<dbReference type="Gene3D" id="3.30.450.20">
    <property type="entry name" value="PAS domain"/>
    <property type="match status" value="3"/>
</dbReference>
<dbReference type="PROSITE" id="PS50113">
    <property type="entry name" value="PAC"/>
    <property type="match status" value="1"/>
</dbReference>
<feature type="domain" description="EAL" evidence="4">
    <location>
        <begin position="559"/>
        <end position="813"/>
    </location>
</feature>
<dbReference type="RefSeq" id="WP_198111564.1">
    <property type="nucleotide sequence ID" value="NZ_JAEDAK010000008.1"/>
</dbReference>
<evidence type="ECO:0000259" key="5">
    <source>
        <dbReference type="PROSITE" id="PS50887"/>
    </source>
</evidence>
<dbReference type="InterPro" id="IPR052155">
    <property type="entry name" value="Biofilm_reg_signaling"/>
</dbReference>
<dbReference type="SMART" id="SM00052">
    <property type="entry name" value="EAL"/>
    <property type="match status" value="1"/>
</dbReference>
<dbReference type="PANTHER" id="PTHR44757:SF2">
    <property type="entry name" value="BIOFILM ARCHITECTURE MAINTENANCE PROTEIN MBAA"/>
    <property type="match status" value="1"/>
</dbReference>
<dbReference type="InterPro" id="IPR029787">
    <property type="entry name" value="Nucleotide_cyclase"/>
</dbReference>
<dbReference type="CDD" id="cd00130">
    <property type="entry name" value="PAS"/>
    <property type="match status" value="2"/>
</dbReference>
<dbReference type="PROSITE" id="PS50883">
    <property type="entry name" value="EAL"/>
    <property type="match status" value="1"/>
</dbReference>
<dbReference type="InterPro" id="IPR035919">
    <property type="entry name" value="EAL_sf"/>
</dbReference>
<comment type="caution">
    <text evidence="6">The sequence shown here is derived from an EMBL/GenBank/DDBJ whole genome shotgun (WGS) entry which is preliminary data.</text>
</comment>
<dbReference type="Gene3D" id="3.30.70.270">
    <property type="match status" value="1"/>
</dbReference>
<feature type="domain" description="PAS" evidence="2">
    <location>
        <begin position="260"/>
        <end position="306"/>
    </location>
</feature>
<dbReference type="InterPro" id="IPR000014">
    <property type="entry name" value="PAS"/>
</dbReference>
<dbReference type="SMART" id="SM00086">
    <property type="entry name" value="PAC"/>
    <property type="match status" value="2"/>
</dbReference>
<protein>
    <submittedName>
        <fullName evidence="6">EAL domain-containing protein</fullName>
    </submittedName>
</protein>
<dbReference type="InterPro" id="IPR013656">
    <property type="entry name" value="PAS_4"/>
</dbReference>
<gene>
    <name evidence="6" type="ORF">I7X39_12845</name>
</gene>
<dbReference type="NCBIfam" id="TIGR00229">
    <property type="entry name" value="sensory_box"/>
    <property type="match status" value="2"/>
</dbReference>
<accession>A0A931NIP1</accession>
<sequence>MIASPIPQDTEQQAAGLRLVAQLPLPALLLGMDGRLLAWNAPLAALSGLPTAAVLAQPPGRLPELAEPAEQRRRELLAGAATPTNPITQLRRWFDLPQRQLECCLLIDLSELRDTRGQPWALLQTLVDITAHEQANQRFLRIFESSPDPVWIIENNTFVNCNDAAVAMLGYASRAELLHTHPSELSPSHQPCGLDSFTKAEQMMGLATAKGLHRFEWVHKRADGSVFDAEVTLSRMEIGGRHAIYCTWRDISERKRAEATVRLYATVFQHSGEAIVITDEHNRIVAINEAMSRITGYTLEELRGQNPRVLSAGQTPPETYQELWRALSQCGYWQGELWDRRKDGTVYAKWAAISACCDREGRVQNYVASYTDISERKEAEARIQYLACHDALTGLLNRHSLELRLEQALASAHRQGQELAVVFLDLDRFKTVNDSLGHHAGDQILVEVARRLRGLLREVDIVARLGGDEFVAVLAGLEQPGAAARVCEKLREALSLPYEAGGRRLSLTPSLGVSLYPQDAQDAEGLMRQADAAMYHAKASGRNNTQFYRPEFTALSTERLELERDLRLALAAQQFTLHYQPVVAAADGTLEGMEALLRWQHPQRGLVSPLDFIPLAEELGCIEAIGAWVLDEACRQLAAWRRAGVGPRRIGVNVSVHQLRSAALHGHVQQCLQRHGLPADGLVLEITESAAMAQPEQSIRCLQALRALGVNLSIDDFGTGYSSLAYLKLLPIQSLKLDRSFVRDLERDDNDAAICAATLALARTLGLRSVAEGVETEGQRRFLEAQGCTLLQGYLFGRPEPAAHWTAQWGAAPNPT</sequence>
<feature type="domain" description="PAC" evidence="3">
    <location>
        <begin position="333"/>
        <end position="385"/>
    </location>
</feature>
<dbReference type="PROSITE" id="PS50887">
    <property type="entry name" value="GGDEF"/>
    <property type="match status" value="1"/>
</dbReference>
<feature type="domain" description="GGDEF" evidence="5">
    <location>
        <begin position="417"/>
        <end position="550"/>
    </location>
</feature>
<dbReference type="EMBL" id="JAEDAK010000008">
    <property type="protein sequence ID" value="MBH9577790.1"/>
    <property type="molecule type" value="Genomic_DNA"/>
</dbReference>